<feature type="compositionally biased region" description="Polar residues" evidence="1">
    <location>
        <begin position="19"/>
        <end position="37"/>
    </location>
</feature>
<dbReference type="VEuPathDB" id="TriTrypDB:BSAL_18005"/>
<sequence>MLAHQRRKRQEVCNKVGETPQNLGPPTTYTSNHTTHLQEGGLNGQNNAQRGRQGGAYSDQNTHGRDEGRGGPSSGFAPPQQLHGGQIGGGQADGYFQSEPQGAGGRLQVGDNNIHIGGPVPAPVFSDARSNYLSPTT</sequence>
<reference evidence="3" key="1">
    <citation type="submission" date="2015-09" db="EMBL/GenBank/DDBJ databases">
        <authorList>
            <consortium name="Pathogen Informatics"/>
        </authorList>
    </citation>
    <scope>NUCLEOTIDE SEQUENCE [LARGE SCALE GENOMIC DNA]</scope>
    <source>
        <strain evidence="3">Lake Konstanz</strain>
    </source>
</reference>
<accession>A0A0S4KMK8</accession>
<evidence type="ECO:0000256" key="1">
    <source>
        <dbReference type="SAM" id="MobiDB-lite"/>
    </source>
</evidence>
<feature type="compositionally biased region" description="Polar residues" evidence="1">
    <location>
        <begin position="128"/>
        <end position="137"/>
    </location>
</feature>
<dbReference type="EMBL" id="CYKH01001680">
    <property type="protein sequence ID" value="CUI14872.1"/>
    <property type="molecule type" value="Genomic_DNA"/>
</dbReference>
<feature type="region of interest" description="Disordered" evidence="1">
    <location>
        <begin position="1"/>
        <end position="137"/>
    </location>
</feature>
<dbReference type="Proteomes" id="UP000051952">
    <property type="component" value="Unassembled WGS sequence"/>
</dbReference>
<evidence type="ECO:0000313" key="3">
    <source>
        <dbReference type="Proteomes" id="UP000051952"/>
    </source>
</evidence>
<name>A0A0S4KMK8_BODSA</name>
<organism evidence="2 3">
    <name type="scientific">Bodo saltans</name>
    <name type="common">Flagellated protozoan</name>
    <dbReference type="NCBI Taxonomy" id="75058"/>
    <lineage>
        <taxon>Eukaryota</taxon>
        <taxon>Discoba</taxon>
        <taxon>Euglenozoa</taxon>
        <taxon>Kinetoplastea</taxon>
        <taxon>Metakinetoplastina</taxon>
        <taxon>Eubodonida</taxon>
        <taxon>Bodonidae</taxon>
        <taxon>Bodo</taxon>
    </lineage>
</organism>
<gene>
    <name evidence="2" type="ORF">BSAL_18005</name>
</gene>
<protein>
    <submittedName>
        <fullName evidence="2">Uncharacterized protein</fullName>
    </submittedName>
</protein>
<proteinExistence type="predicted"/>
<dbReference type="AlphaFoldDB" id="A0A0S4KMK8"/>
<keyword evidence="3" id="KW-1185">Reference proteome</keyword>
<evidence type="ECO:0000313" key="2">
    <source>
        <dbReference type="EMBL" id="CUI14872.1"/>
    </source>
</evidence>